<dbReference type="SUPFAM" id="SSF48403">
    <property type="entry name" value="Ankyrin repeat"/>
    <property type="match status" value="1"/>
</dbReference>
<name>A0A4S2MN12_9PEZI</name>
<feature type="region of interest" description="Disordered" evidence="2">
    <location>
        <begin position="1"/>
        <end position="63"/>
    </location>
</feature>
<dbReference type="InParanoid" id="A0A4S2MN12"/>
<sequence>MCNQIEDAPTALDTSPTSTLNSEPLTGSPSTIHHITSLPRPASPKSPVVTVEPPPSISTPAPSLDKLPNELLYLIADHLFPQPDDWGSSTGLKCTHHDPTNTRPSLTYALLPLYNFSLTCTRFEAIGVLRFFHNYKIHNCNPSILYWILSENRATFSIIRALLANGISANEDNPYRMPPLHAAIIYYPSTAIIRILIENGAELGPNSWKPGSFTSLHFSALHLAILHRRLGGAREILAAGAKVDCLDSELNTPLHYAVQIANIPCALEMVKLLLKYKANVVAMNKAGKTPVEVAARRGEEGKEVLWCLLKTDISAIEVYRNAVEKGEVRPVSMLGVMRTETERTATEPEWKTIVGYELSDEKKWVPRTEIIKLSPRVKYKDRWRMVNHLQNGFRHHYCI</sequence>
<accession>A0A4S2MN12</accession>
<dbReference type="Proteomes" id="UP000298138">
    <property type="component" value="Unassembled WGS sequence"/>
</dbReference>
<evidence type="ECO:0000256" key="1">
    <source>
        <dbReference type="PROSITE-ProRule" id="PRU00023"/>
    </source>
</evidence>
<evidence type="ECO:0000256" key="2">
    <source>
        <dbReference type="SAM" id="MobiDB-lite"/>
    </source>
</evidence>
<dbReference type="Gene3D" id="1.25.40.20">
    <property type="entry name" value="Ankyrin repeat-containing domain"/>
    <property type="match status" value="2"/>
</dbReference>
<dbReference type="InterPro" id="IPR036770">
    <property type="entry name" value="Ankyrin_rpt-contain_sf"/>
</dbReference>
<gene>
    <name evidence="3" type="ORF">EX30DRAFT_134526</name>
</gene>
<dbReference type="Pfam" id="PF12796">
    <property type="entry name" value="Ank_2"/>
    <property type="match status" value="1"/>
</dbReference>
<dbReference type="STRING" id="341454.A0A4S2MN12"/>
<reference evidence="3 4" key="1">
    <citation type="submission" date="2019-04" db="EMBL/GenBank/DDBJ databases">
        <title>Comparative genomics and transcriptomics to analyze fruiting body development in filamentous ascomycetes.</title>
        <authorList>
            <consortium name="DOE Joint Genome Institute"/>
            <person name="Lutkenhaus R."/>
            <person name="Traeger S."/>
            <person name="Breuer J."/>
            <person name="Kuo A."/>
            <person name="Lipzen A."/>
            <person name="Pangilinan J."/>
            <person name="Dilworth D."/>
            <person name="Sandor L."/>
            <person name="Poggeler S."/>
            <person name="Barry K."/>
            <person name="Grigoriev I.V."/>
            <person name="Nowrousian M."/>
        </authorList>
    </citation>
    <scope>NUCLEOTIDE SEQUENCE [LARGE SCALE GENOMIC DNA]</scope>
    <source>
        <strain evidence="3 4">CBS 389.68</strain>
    </source>
</reference>
<dbReference type="PROSITE" id="PS50297">
    <property type="entry name" value="ANK_REP_REGION"/>
    <property type="match status" value="1"/>
</dbReference>
<dbReference type="PROSITE" id="PS50088">
    <property type="entry name" value="ANK_REPEAT"/>
    <property type="match status" value="1"/>
</dbReference>
<keyword evidence="1" id="KW-0040">ANK repeat</keyword>
<dbReference type="PANTHER" id="PTHR24118">
    <property type="entry name" value="POTE ANKYRIN DOMAIN"/>
    <property type="match status" value="1"/>
</dbReference>
<dbReference type="PANTHER" id="PTHR24118:SF99">
    <property type="entry name" value="POTE ANKYRIN DOMAIN FAMILY MEMBER 3C-RELATED"/>
    <property type="match status" value="1"/>
</dbReference>
<dbReference type="AlphaFoldDB" id="A0A4S2MN12"/>
<dbReference type="InterPro" id="IPR002110">
    <property type="entry name" value="Ankyrin_rpt"/>
</dbReference>
<evidence type="ECO:0000313" key="4">
    <source>
        <dbReference type="Proteomes" id="UP000298138"/>
    </source>
</evidence>
<organism evidence="3 4">
    <name type="scientific">Ascodesmis nigricans</name>
    <dbReference type="NCBI Taxonomy" id="341454"/>
    <lineage>
        <taxon>Eukaryota</taxon>
        <taxon>Fungi</taxon>
        <taxon>Dikarya</taxon>
        <taxon>Ascomycota</taxon>
        <taxon>Pezizomycotina</taxon>
        <taxon>Pezizomycetes</taxon>
        <taxon>Pezizales</taxon>
        <taxon>Ascodesmidaceae</taxon>
        <taxon>Ascodesmis</taxon>
    </lineage>
</organism>
<dbReference type="OrthoDB" id="366390at2759"/>
<dbReference type="EMBL" id="ML220140">
    <property type="protein sequence ID" value="TGZ78511.1"/>
    <property type="molecule type" value="Genomic_DNA"/>
</dbReference>
<dbReference type="SMART" id="SM00248">
    <property type="entry name" value="ANK"/>
    <property type="match status" value="4"/>
</dbReference>
<feature type="repeat" description="ANK" evidence="1">
    <location>
        <begin position="249"/>
        <end position="285"/>
    </location>
</feature>
<keyword evidence="4" id="KW-1185">Reference proteome</keyword>
<evidence type="ECO:0000313" key="3">
    <source>
        <dbReference type="EMBL" id="TGZ78511.1"/>
    </source>
</evidence>
<feature type="compositionally biased region" description="Polar residues" evidence="2">
    <location>
        <begin position="12"/>
        <end position="34"/>
    </location>
</feature>
<proteinExistence type="predicted"/>
<protein>
    <submittedName>
        <fullName evidence="3">Ankyrin</fullName>
    </submittedName>
</protein>